<dbReference type="Proteomes" id="UP001176960">
    <property type="component" value="Unassembled WGS sequence"/>
</dbReference>
<evidence type="ECO:0000313" key="3">
    <source>
        <dbReference type="Proteomes" id="UP001176960"/>
    </source>
</evidence>
<comment type="caution">
    <text evidence="2">The sequence shown here is derived from an EMBL/GenBank/DDBJ whole genome shotgun (WGS) entry which is preliminary data.</text>
</comment>
<dbReference type="InterPro" id="IPR051599">
    <property type="entry name" value="Cell_Envelope_Assoc"/>
</dbReference>
<dbReference type="Pfam" id="PF02698">
    <property type="entry name" value="DUF218"/>
    <property type="match status" value="1"/>
</dbReference>
<reference evidence="2" key="1">
    <citation type="submission" date="2023-03" db="EMBL/GenBank/DDBJ databases">
        <authorList>
            <person name="Cleenwerck I."/>
        </authorList>
    </citation>
    <scope>NUCLEOTIDE SEQUENCE</scope>
    <source>
        <strain evidence="2">LMG 32879</strain>
    </source>
</reference>
<dbReference type="InterPro" id="IPR003848">
    <property type="entry name" value="DUF218"/>
</dbReference>
<organism evidence="2 3">
    <name type="scientific">Brytella acorum</name>
    <dbReference type="NCBI Taxonomy" id="2959299"/>
    <lineage>
        <taxon>Bacteria</taxon>
        <taxon>Pseudomonadati</taxon>
        <taxon>Pseudomonadota</taxon>
        <taxon>Alphaproteobacteria</taxon>
        <taxon>Acetobacterales</taxon>
        <taxon>Acetobacteraceae</taxon>
        <taxon>Brytella</taxon>
    </lineage>
</organism>
<proteinExistence type="predicted"/>
<gene>
    <name evidence="2" type="ORF">LMG32879_002737</name>
</gene>
<dbReference type="PANTHER" id="PTHR30336:SF20">
    <property type="entry name" value="DUF218 DOMAIN-CONTAINING PROTEIN"/>
    <property type="match status" value="1"/>
</dbReference>
<dbReference type="GO" id="GO:0005886">
    <property type="term" value="C:plasma membrane"/>
    <property type="evidence" value="ECO:0007669"/>
    <property type="project" value="TreeGrafter"/>
</dbReference>
<dbReference type="RefSeq" id="WP_289843771.1">
    <property type="nucleotide sequence ID" value="NZ_CATKSH010000026.1"/>
</dbReference>
<keyword evidence="3" id="KW-1185">Reference proteome</keyword>
<dbReference type="AlphaFoldDB" id="A0AA35UTN3"/>
<name>A0AA35UTN3_9PROT</name>
<dbReference type="PANTHER" id="PTHR30336">
    <property type="entry name" value="INNER MEMBRANE PROTEIN, PROBABLE PERMEASE"/>
    <property type="match status" value="1"/>
</dbReference>
<dbReference type="InterPro" id="IPR014729">
    <property type="entry name" value="Rossmann-like_a/b/a_fold"/>
</dbReference>
<dbReference type="CDD" id="cd06259">
    <property type="entry name" value="YdcF-like"/>
    <property type="match status" value="1"/>
</dbReference>
<dbReference type="EMBL" id="CATKSH010000026">
    <property type="protein sequence ID" value="CAI9121881.1"/>
    <property type="molecule type" value="Genomic_DNA"/>
</dbReference>
<accession>A0AA35UTN3</accession>
<sequence>MILSGLLAALFFFVLVDIYLTTAQPVQPILDQDSKLQALQQTIFPHLTDIMANSEWKKEVFFSPEIVALFHERRQRLSDNSACTPQPTCIVQSWEVSQHERQVFGTILQKIPKHFQWQYNEIQWNQDVDAINYIFSVYGEGNAPHYPQIDAASVDVTAKDFSRLVAGMQTKIEQKSFKNDAPTDLFLKDALTNAAFLLDVNNRMDAIRFSDLWNRWNAPALEFAHHLNWKSYPYTAIIVPGEGPEEPRTPLSALGKFRLTLAVESFAQGLAPFIIVSGGAVHPAHTDFVEAAQMRRFLIERFHIPEKSIVTEPYARHTTTNLRNASRDLQILGAPEDRPALIVTDPSQNDYISSPGFFSRNMTELKCEPGRVARKISPFATVFFPNKSCNKVDPWDPLDP</sequence>
<evidence type="ECO:0000313" key="2">
    <source>
        <dbReference type="EMBL" id="CAI9121881.1"/>
    </source>
</evidence>
<feature type="domain" description="DUF218" evidence="1">
    <location>
        <begin position="236"/>
        <end position="347"/>
    </location>
</feature>
<dbReference type="Gene3D" id="3.40.50.620">
    <property type="entry name" value="HUPs"/>
    <property type="match status" value="1"/>
</dbReference>
<evidence type="ECO:0000259" key="1">
    <source>
        <dbReference type="Pfam" id="PF02698"/>
    </source>
</evidence>
<protein>
    <submittedName>
        <fullName evidence="2">YdcF family protein</fullName>
    </submittedName>
</protein>